<organism evidence="2 3">
    <name type="scientific">Madurella fahalii</name>
    <dbReference type="NCBI Taxonomy" id="1157608"/>
    <lineage>
        <taxon>Eukaryota</taxon>
        <taxon>Fungi</taxon>
        <taxon>Dikarya</taxon>
        <taxon>Ascomycota</taxon>
        <taxon>Pezizomycotina</taxon>
        <taxon>Sordariomycetes</taxon>
        <taxon>Sordariomycetidae</taxon>
        <taxon>Sordariales</taxon>
        <taxon>Sordariales incertae sedis</taxon>
        <taxon>Madurella</taxon>
    </lineage>
</organism>
<dbReference type="InterPro" id="IPR036028">
    <property type="entry name" value="SH3-like_dom_sf"/>
</dbReference>
<keyword evidence="3" id="KW-1185">Reference proteome</keyword>
<feature type="compositionally biased region" description="Low complexity" evidence="1">
    <location>
        <begin position="346"/>
        <end position="355"/>
    </location>
</feature>
<feature type="region of interest" description="Disordered" evidence="1">
    <location>
        <begin position="649"/>
        <end position="669"/>
    </location>
</feature>
<dbReference type="GeneID" id="98179812"/>
<feature type="compositionally biased region" description="Gly residues" evidence="1">
    <location>
        <begin position="654"/>
        <end position="667"/>
    </location>
</feature>
<dbReference type="SUPFAM" id="SSF50044">
    <property type="entry name" value="SH3-domain"/>
    <property type="match status" value="2"/>
</dbReference>
<reference evidence="2 3" key="1">
    <citation type="submission" date="2024-09" db="EMBL/GenBank/DDBJ databases">
        <title>Itraconazole resistance in Madurella fahalii resulting from another homologue of gene encoding cytochrome P450 14-alpha sterol demethylase (CYP51).</title>
        <authorList>
            <person name="Yoshioka I."/>
            <person name="Fahal A.H."/>
            <person name="Kaneko S."/>
            <person name="Yaguchi T."/>
        </authorList>
    </citation>
    <scope>NUCLEOTIDE SEQUENCE [LARGE SCALE GENOMIC DNA]</scope>
    <source>
        <strain evidence="2 3">IFM 68171</strain>
    </source>
</reference>
<dbReference type="EMBL" id="BAAFSV010000005">
    <property type="protein sequence ID" value="GAB1318860.1"/>
    <property type="molecule type" value="Genomic_DNA"/>
</dbReference>
<evidence type="ECO:0000313" key="3">
    <source>
        <dbReference type="Proteomes" id="UP001628179"/>
    </source>
</evidence>
<feature type="compositionally biased region" description="Basic and acidic residues" evidence="1">
    <location>
        <begin position="146"/>
        <end position="161"/>
    </location>
</feature>
<protein>
    <submittedName>
        <fullName evidence="2">SH3 domain-containing protein</fullName>
    </submittedName>
</protein>
<accession>A0ABQ0GM77</accession>
<evidence type="ECO:0000313" key="2">
    <source>
        <dbReference type="EMBL" id="GAB1318860.1"/>
    </source>
</evidence>
<gene>
    <name evidence="2" type="ORF">MFIFM68171_09070</name>
</gene>
<comment type="caution">
    <text evidence="2">The sequence shown here is derived from an EMBL/GenBank/DDBJ whole genome shotgun (WGS) entry which is preliminary data.</text>
</comment>
<feature type="region of interest" description="Disordered" evidence="1">
    <location>
        <begin position="142"/>
        <end position="272"/>
    </location>
</feature>
<dbReference type="RefSeq" id="XP_070920590.1">
    <property type="nucleotide sequence ID" value="XM_071064489.1"/>
</dbReference>
<sequence>MIMSRDAHLEHLVLAPFRETVEKATTALENAAAAKDDTAHAMQRAAKSLLSKGERALKKIEPLCERSLDEYGVNFVNVVKDNEEIATYREQLNDLLWDLDDHIDADSFEEEAYDKLAAALRTAALRIADVLATMKVEKQVAAAPEATRRRDSFTASERGDGRSVIQTGPGVAEEPEDADVEATTRENVARGDAGCGVIAVPEREQPIETICPQDIPPEPDTNPWENTAPAPYIEAGEQLERRPPVEEGESRDLISPLTPDNRPGSPVFYHPGRLNEEAAANPRASIASRSSLHSTAERAVARNSVGSSGSLTASRLSLTPASAVPLSQGPHGSPAGSRLSLTPVTSHSSGRLSGSLSIQQPGLEVVKIPNDDYDGPIPLSPQTTDVGLASGITSALDCKIDKNSSFFHFRGYCEGAKEALRQGDFGVKKNRKGATVAKCKYCHYELDWRLIDADANGFADANYTSSSVSFRLRFLAKSHLPARQPSDRLYACHFCIYAGQTPRPSDATVFFSQKDLCAHIARHPRPLPHIPALTVLDADASPEVPEHLANNYDVRFTRPSIPSAVPDGPEMANLPCAVATESFRMTIYGLRMPPDRAETLQFVVGQKIVGIEFPARYEGEWAVGWADDEKGVFPVEYVRLVPPPRRDWRATSWGSGGSGGGGGGGRGEMSAVARWKMSPPSSSMQGKGNTEEDARERWLKFGKGEVITGISFPYEEHWCWSGRNAKGKWGIFPRAFMQPKSLRGPSEEGSVDESSIGKNSIWTWRSKKGRGELGYAVEEVILGLGRRSLRVSDY</sequence>
<evidence type="ECO:0000256" key="1">
    <source>
        <dbReference type="SAM" id="MobiDB-lite"/>
    </source>
</evidence>
<feature type="region of interest" description="Disordered" evidence="1">
    <location>
        <begin position="322"/>
        <end position="355"/>
    </location>
</feature>
<name>A0ABQ0GM77_9PEZI</name>
<dbReference type="Proteomes" id="UP001628179">
    <property type="component" value="Unassembled WGS sequence"/>
</dbReference>
<proteinExistence type="predicted"/>
<feature type="compositionally biased region" description="Basic and acidic residues" evidence="1">
    <location>
        <begin position="238"/>
        <end position="252"/>
    </location>
</feature>